<name>A0A2G8TJ78_9BURK</name>
<evidence type="ECO:0000313" key="1">
    <source>
        <dbReference type="EMBL" id="PIL46097.1"/>
    </source>
</evidence>
<sequence length="114" mass="12552">MYSHIKRLRVRGERRPDREISADPGAVGNLTVFRQGAEIVAAFHAGGGTGQPGELLPALFRARLVTMHGQGMLFQGWERPLGHDQKDTESNKQEWSVRLMAAPPEVAPPSQRLG</sequence>
<dbReference type="AlphaFoldDB" id="A0A2G8TJ78"/>
<evidence type="ECO:0000313" key="2">
    <source>
        <dbReference type="Proteomes" id="UP000230390"/>
    </source>
</evidence>
<comment type="caution">
    <text evidence="1">The sequence shown here is derived from an EMBL/GenBank/DDBJ whole genome shotgun (WGS) entry which is preliminary data.</text>
</comment>
<reference evidence="1 2" key="1">
    <citation type="submission" date="2017-10" db="EMBL/GenBank/DDBJ databases">
        <title>Massilia psychrophilum sp. nov., a novel purple-pigmented bacterium isolated from Tianshan glacier, Xinjiang Municipality, China.</title>
        <authorList>
            <person name="Wang H."/>
        </authorList>
    </citation>
    <scope>NUCLEOTIDE SEQUENCE [LARGE SCALE GENOMIC DNA]</scope>
    <source>
        <strain evidence="1 2">JCM 30074</strain>
    </source>
</reference>
<proteinExistence type="predicted"/>
<dbReference type="Proteomes" id="UP000230390">
    <property type="component" value="Unassembled WGS sequence"/>
</dbReference>
<organism evidence="1 2">
    <name type="scientific">Massilia eurypsychrophila</name>
    <dbReference type="NCBI Taxonomy" id="1485217"/>
    <lineage>
        <taxon>Bacteria</taxon>
        <taxon>Pseudomonadati</taxon>
        <taxon>Pseudomonadota</taxon>
        <taxon>Betaproteobacteria</taxon>
        <taxon>Burkholderiales</taxon>
        <taxon>Oxalobacteraceae</taxon>
        <taxon>Telluria group</taxon>
        <taxon>Massilia</taxon>
    </lineage>
</organism>
<dbReference type="EMBL" id="PDOC01000002">
    <property type="protein sequence ID" value="PIL46097.1"/>
    <property type="molecule type" value="Genomic_DNA"/>
</dbReference>
<keyword evidence="2" id="KW-1185">Reference proteome</keyword>
<gene>
    <name evidence="1" type="ORF">CR105_03120</name>
</gene>
<protein>
    <submittedName>
        <fullName evidence="1">Uncharacterized protein</fullName>
    </submittedName>
</protein>
<accession>A0A2G8TJ78</accession>